<evidence type="ECO:0000313" key="2">
    <source>
        <dbReference type="EMBL" id="OGC46215.1"/>
    </source>
</evidence>
<dbReference type="Proteomes" id="UP000178631">
    <property type="component" value="Unassembled WGS sequence"/>
</dbReference>
<keyword evidence="1" id="KW-0472">Membrane</keyword>
<sequence>MGKISKKVLQRIEKENIKPIGKWSFVLKNSFLWSLFGLNILFGSIGLAISIYLFESSDILNLILSVNDFLGVLILAIPTVWVLLTVSFLIVAYLNFKYTDRGYMFSFRKIFVINTLAILILGGILHLSGVSERLNRVFSESFSTYDITLDPRYKIWSAPEIGYLAGTILSVSEAGIKIEDLDGNTWSVDTSEAKVRRAVGLIEGEKIKIVGNVVSESTFQALEILPWEGRGRNMQEKHF</sequence>
<comment type="caution">
    <text evidence="2">The sequence shown here is derived from an EMBL/GenBank/DDBJ whole genome shotgun (WGS) entry which is preliminary data.</text>
</comment>
<feature type="transmembrane region" description="Helical" evidence="1">
    <location>
        <begin position="31"/>
        <end position="54"/>
    </location>
</feature>
<organism evidence="2 3">
    <name type="scientific">candidate division WS6 bacterium RIFOXYC1_FULL_33_10</name>
    <dbReference type="NCBI Taxonomy" id="1802606"/>
    <lineage>
        <taxon>Bacteria</taxon>
        <taxon>Candidatus Dojkabacteria</taxon>
    </lineage>
</organism>
<accession>A0A1F4UML0</accession>
<evidence type="ECO:0000313" key="3">
    <source>
        <dbReference type="Proteomes" id="UP000178631"/>
    </source>
</evidence>
<feature type="transmembrane region" description="Helical" evidence="1">
    <location>
        <begin position="106"/>
        <end position="127"/>
    </location>
</feature>
<keyword evidence="1" id="KW-1133">Transmembrane helix</keyword>
<dbReference type="AlphaFoldDB" id="A0A1F4UML0"/>
<proteinExistence type="predicted"/>
<evidence type="ECO:0000256" key="1">
    <source>
        <dbReference type="SAM" id="Phobius"/>
    </source>
</evidence>
<dbReference type="EMBL" id="MEUP01000041">
    <property type="protein sequence ID" value="OGC46215.1"/>
    <property type="molecule type" value="Genomic_DNA"/>
</dbReference>
<name>A0A1F4UML0_9BACT</name>
<feature type="transmembrane region" description="Helical" evidence="1">
    <location>
        <begin position="69"/>
        <end position="94"/>
    </location>
</feature>
<gene>
    <name evidence="2" type="ORF">A3J98_01880</name>
</gene>
<reference evidence="2 3" key="1">
    <citation type="journal article" date="2016" name="Nat. Commun.">
        <title>Thousands of microbial genomes shed light on interconnected biogeochemical processes in an aquifer system.</title>
        <authorList>
            <person name="Anantharaman K."/>
            <person name="Brown C.T."/>
            <person name="Hug L.A."/>
            <person name="Sharon I."/>
            <person name="Castelle C.J."/>
            <person name="Probst A.J."/>
            <person name="Thomas B.C."/>
            <person name="Singh A."/>
            <person name="Wilkins M.J."/>
            <person name="Karaoz U."/>
            <person name="Brodie E.L."/>
            <person name="Williams K.H."/>
            <person name="Hubbard S.S."/>
            <person name="Banfield J.F."/>
        </authorList>
    </citation>
    <scope>NUCLEOTIDE SEQUENCE [LARGE SCALE GENOMIC DNA]</scope>
</reference>
<keyword evidence="1" id="KW-0812">Transmembrane</keyword>
<protein>
    <submittedName>
        <fullName evidence="2">Uncharacterized protein</fullName>
    </submittedName>
</protein>